<accession>A0A3N0CIB7</accession>
<dbReference type="Proteomes" id="UP000267128">
    <property type="component" value="Unassembled WGS sequence"/>
</dbReference>
<name>A0A3N0CIB7_9ACTN</name>
<evidence type="ECO:0000313" key="2">
    <source>
        <dbReference type="EMBL" id="RNL63069.1"/>
    </source>
</evidence>
<feature type="chain" id="PRO_5018047588" description="EfeO-type cupredoxin-like domain-containing protein" evidence="1">
    <location>
        <begin position="28"/>
        <end position="139"/>
    </location>
</feature>
<feature type="signal peptide" evidence="1">
    <location>
        <begin position="1"/>
        <end position="27"/>
    </location>
</feature>
<comment type="caution">
    <text evidence="2">The sequence shown here is derived from an EMBL/GenBank/DDBJ whole genome shotgun (WGS) entry which is preliminary data.</text>
</comment>
<gene>
    <name evidence="2" type="ORF">EFK50_15255</name>
</gene>
<proteinExistence type="predicted"/>
<dbReference type="SUPFAM" id="SSF49503">
    <property type="entry name" value="Cupredoxins"/>
    <property type="match status" value="1"/>
</dbReference>
<evidence type="ECO:0008006" key="4">
    <source>
        <dbReference type="Google" id="ProtNLM"/>
    </source>
</evidence>
<protein>
    <recommendedName>
        <fullName evidence="4">EfeO-type cupredoxin-like domain-containing protein</fullName>
    </recommendedName>
</protein>
<dbReference type="EMBL" id="RJSE01000007">
    <property type="protein sequence ID" value="RNL63069.1"/>
    <property type="molecule type" value="Genomic_DNA"/>
</dbReference>
<dbReference type="PROSITE" id="PS51257">
    <property type="entry name" value="PROKAR_LIPOPROTEIN"/>
    <property type="match status" value="1"/>
</dbReference>
<dbReference type="OrthoDB" id="3748691at2"/>
<keyword evidence="3" id="KW-1185">Reference proteome</keyword>
<dbReference type="AlphaFoldDB" id="A0A3N0CIB7"/>
<dbReference type="RefSeq" id="WP_123228361.1">
    <property type="nucleotide sequence ID" value="NZ_RJSE01000007.1"/>
</dbReference>
<keyword evidence="1" id="KW-0732">Signal</keyword>
<reference evidence="2 3" key="1">
    <citation type="submission" date="2018-11" db="EMBL/GenBank/DDBJ databases">
        <authorList>
            <person name="Li F."/>
        </authorList>
    </citation>
    <scope>NUCLEOTIDE SEQUENCE [LARGE SCALE GENOMIC DNA]</scope>
    <source>
        <strain evidence="2 3">Gsoil 097</strain>
    </source>
</reference>
<sequence length="139" mass="14408">MTPRPRALHVGAATLLLLALTACGSSAKDTREAEEPTVVATPTAQVTGTPAADAKVVDITITADSVTPSGAQIAIKRNQPVVLRIDAAEAGQLHAHSSPEQHIGFPAGDSEVTISFDKPGVIAVEDHALDRLIVQFEVS</sequence>
<organism evidence="2 3">
    <name type="scientific">Nocardioides marmoriginsengisoli</name>
    <dbReference type="NCBI Taxonomy" id="661483"/>
    <lineage>
        <taxon>Bacteria</taxon>
        <taxon>Bacillati</taxon>
        <taxon>Actinomycetota</taxon>
        <taxon>Actinomycetes</taxon>
        <taxon>Propionibacteriales</taxon>
        <taxon>Nocardioidaceae</taxon>
        <taxon>Nocardioides</taxon>
    </lineage>
</organism>
<dbReference type="InterPro" id="IPR008972">
    <property type="entry name" value="Cupredoxin"/>
</dbReference>
<evidence type="ECO:0000313" key="3">
    <source>
        <dbReference type="Proteomes" id="UP000267128"/>
    </source>
</evidence>
<evidence type="ECO:0000256" key="1">
    <source>
        <dbReference type="SAM" id="SignalP"/>
    </source>
</evidence>